<keyword evidence="2" id="KW-1133">Transmembrane helix</keyword>
<evidence type="ECO:0000259" key="3">
    <source>
        <dbReference type="PROSITE" id="PS50883"/>
    </source>
</evidence>
<dbReference type="InterPro" id="IPR035919">
    <property type="entry name" value="EAL_sf"/>
</dbReference>
<feature type="transmembrane region" description="Helical" evidence="2">
    <location>
        <begin position="124"/>
        <end position="142"/>
    </location>
</feature>
<dbReference type="NCBIfam" id="TIGR00254">
    <property type="entry name" value="GGDEF"/>
    <property type="match status" value="1"/>
</dbReference>
<sequence length="681" mass="70161">MDGERRRVGGGRTAGRSPGGPRPVRPRLRDRPWASARWWTRQHEVATPHAVGASLGVLYLAAALALAAQALGVPGGFPFVSEVASSDMARSLQGPVTLLSLSAAAVVVSAVVTLRREAVTHRWAHLLTAVATCLIGVAVVAAPDDGAAVALAAVYGFVVIESAVVFAPGPATLQFLLCGSAAVISLSCRDDVDPGEMVAVVVVLVATAAVVGVLARHASDARVDELTGLPNRRGLDQMLEAAATAAGRGGTVLTVGLLDLDGFGAVNDGLGHEAGDRLLRETAAAWREALPADVVLARMGGDEFAVLLPDRSPAAAAALLDALCADPHRPASAGVAAKGPTESTADVVRRADAALYRAKSTGRGRCLQADHDLPGAGDSAALTRELTEALRSGGLHLVYQPLRATPSTPGFAAEEALLAGVETLVRWTHPVHGPVGPDVFVPLAEREGLVAQLGAFVLRRACHEMAALPDAAARRVRLSVNVSGLELLDPAYPGRVADALRDSGWPADLLVLEVTESVVEADSRAALAALRAVADLGVALAVDDFGTGFSALSRLDDIGAGYLKLDSTLIATVHTSPRRARLVRAAAALARSLDITLVAEGVETLEQAHVLASMGCPVLQGFHLGRPEPVEALARRLATETTHPVGRALPLQAPAVVRQGRGDHDRAGAVAADAGRPTADA</sequence>
<feature type="domain" description="GGDEF" evidence="4">
    <location>
        <begin position="251"/>
        <end position="371"/>
    </location>
</feature>
<dbReference type="Gene3D" id="3.20.20.450">
    <property type="entry name" value="EAL domain"/>
    <property type="match status" value="1"/>
</dbReference>
<reference evidence="5 6" key="1">
    <citation type="journal article" date="2015" name="Stand. Genomic Sci.">
        <title>Genomic Encyclopedia of Bacterial and Archaeal Type Strains, Phase III: the genomes of soil and plant-associated and newly described type strains.</title>
        <authorList>
            <person name="Whitman W.B."/>
            <person name="Woyke T."/>
            <person name="Klenk H.P."/>
            <person name="Zhou Y."/>
            <person name="Lilburn T.G."/>
            <person name="Beck B.J."/>
            <person name="De Vos P."/>
            <person name="Vandamme P."/>
            <person name="Eisen J.A."/>
            <person name="Garrity G."/>
            <person name="Hugenholtz P."/>
            <person name="Kyrpides N.C."/>
        </authorList>
    </citation>
    <scope>NUCLEOTIDE SEQUENCE [LARGE SCALE GENOMIC DNA]</scope>
    <source>
        <strain evidence="5 6">CECT 7306</strain>
    </source>
</reference>
<dbReference type="SMART" id="SM00052">
    <property type="entry name" value="EAL"/>
    <property type="match status" value="1"/>
</dbReference>
<feature type="transmembrane region" description="Helical" evidence="2">
    <location>
        <begin position="92"/>
        <end position="112"/>
    </location>
</feature>
<dbReference type="Pfam" id="PF00990">
    <property type="entry name" value="GGDEF"/>
    <property type="match status" value="1"/>
</dbReference>
<name>A0A3N1G9R9_9ACTN</name>
<dbReference type="InParanoid" id="A0A3N1G9R9"/>
<evidence type="ECO:0000313" key="5">
    <source>
        <dbReference type="EMBL" id="ROP26990.1"/>
    </source>
</evidence>
<dbReference type="PROSITE" id="PS50887">
    <property type="entry name" value="GGDEF"/>
    <property type="match status" value="1"/>
</dbReference>
<dbReference type="SUPFAM" id="SSF141868">
    <property type="entry name" value="EAL domain-like"/>
    <property type="match status" value="1"/>
</dbReference>
<accession>A0A3N1G9R9</accession>
<feature type="transmembrane region" description="Helical" evidence="2">
    <location>
        <begin position="197"/>
        <end position="215"/>
    </location>
</feature>
<dbReference type="SUPFAM" id="SSF55073">
    <property type="entry name" value="Nucleotide cyclase"/>
    <property type="match status" value="1"/>
</dbReference>
<dbReference type="InterPro" id="IPR001633">
    <property type="entry name" value="EAL_dom"/>
</dbReference>
<dbReference type="Gene3D" id="3.30.70.270">
    <property type="match status" value="1"/>
</dbReference>
<feature type="transmembrane region" description="Helical" evidence="2">
    <location>
        <begin position="50"/>
        <end position="72"/>
    </location>
</feature>
<dbReference type="InterPro" id="IPR050706">
    <property type="entry name" value="Cyclic-di-GMP_PDE-like"/>
</dbReference>
<keyword evidence="6" id="KW-1185">Reference proteome</keyword>
<keyword evidence="2" id="KW-0472">Membrane</keyword>
<dbReference type="EMBL" id="RJKN01000008">
    <property type="protein sequence ID" value="ROP26990.1"/>
    <property type="molecule type" value="Genomic_DNA"/>
</dbReference>
<organism evidence="5 6">
    <name type="scientific">Pseudokineococcus lusitanus</name>
    <dbReference type="NCBI Taxonomy" id="763993"/>
    <lineage>
        <taxon>Bacteria</taxon>
        <taxon>Bacillati</taxon>
        <taxon>Actinomycetota</taxon>
        <taxon>Actinomycetes</taxon>
        <taxon>Kineosporiales</taxon>
        <taxon>Kineosporiaceae</taxon>
        <taxon>Pseudokineococcus</taxon>
    </lineage>
</organism>
<feature type="domain" description="EAL" evidence="3">
    <location>
        <begin position="379"/>
        <end position="641"/>
    </location>
</feature>
<dbReference type="CDD" id="cd01949">
    <property type="entry name" value="GGDEF"/>
    <property type="match status" value="1"/>
</dbReference>
<dbReference type="InterPro" id="IPR043128">
    <property type="entry name" value="Rev_trsase/Diguanyl_cyclase"/>
</dbReference>
<dbReference type="Pfam" id="PF00563">
    <property type="entry name" value="EAL"/>
    <property type="match status" value="1"/>
</dbReference>
<proteinExistence type="predicted"/>
<dbReference type="CDD" id="cd01948">
    <property type="entry name" value="EAL"/>
    <property type="match status" value="1"/>
</dbReference>
<evidence type="ECO:0000256" key="1">
    <source>
        <dbReference type="SAM" id="MobiDB-lite"/>
    </source>
</evidence>
<keyword evidence="2" id="KW-0812">Transmembrane</keyword>
<feature type="region of interest" description="Disordered" evidence="1">
    <location>
        <begin position="660"/>
        <end position="681"/>
    </location>
</feature>
<gene>
    <name evidence="5" type="ORF">EDC03_2918</name>
</gene>
<dbReference type="Proteomes" id="UP000276232">
    <property type="component" value="Unassembled WGS sequence"/>
</dbReference>
<dbReference type="PROSITE" id="PS50883">
    <property type="entry name" value="EAL"/>
    <property type="match status" value="1"/>
</dbReference>
<dbReference type="InterPro" id="IPR000160">
    <property type="entry name" value="GGDEF_dom"/>
</dbReference>
<protein>
    <submittedName>
        <fullName evidence="5">Diguanylate cyclase (GGDEF)-like protein</fullName>
    </submittedName>
</protein>
<feature type="region of interest" description="Disordered" evidence="1">
    <location>
        <begin position="1"/>
        <end position="28"/>
    </location>
</feature>
<dbReference type="GO" id="GO:0071111">
    <property type="term" value="F:cyclic-guanylate-specific phosphodiesterase activity"/>
    <property type="evidence" value="ECO:0007669"/>
    <property type="project" value="InterPro"/>
</dbReference>
<evidence type="ECO:0000313" key="6">
    <source>
        <dbReference type="Proteomes" id="UP000276232"/>
    </source>
</evidence>
<feature type="compositionally biased region" description="Low complexity" evidence="1">
    <location>
        <begin position="668"/>
        <end position="681"/>
    </location>
</feature>
<comment type="caution">
    <text evidence="5">The sequence shown here is derived from an EMBL/GenBank/DDBJ whole genome shotgun (WGS) entry which is preliminary data.</text>
</comment>
<dbReference type="PANTHER" id="PTHR33121">
    <property type="entry name" value="CYCLIC DI-GMP PHOSPHODIESTERASE PDEF"/>
    <property type="match status" value="1"/>
</dbReference>
<evidence type="ECO:0000256" key="2">
    <source>
        <dbReference type="SAM" id="Phobius"/>
    </source>
</evidence>
<dbReference type="SMART" id="SM00267">
    <property type="entry name" value="GGDEF"/>
    <property type="match status" value="1"/>
</dbReference>
<dbReference type="AlphaFoldDB" id="A0A3N1G9R9"/>
<dbReference type="PANTHER" id="PTHR33121:SF70">
    <property type="entry name" value="SIGNALING PROTEIN YKOW"/>
    <property type="match status" value="1"/>
</dbReference>
<evidence type="ECO:0000259" key="4">
    <source>
        <dbReference type="PROSITE" id="PS50887"/>
    </source>
</evidence>
<dbReference type="InterPro" id="IPR029787">
    <property type="entry name" value="Nucleotide_cyclase"/>
</dbReference>